<comment type="caution">
    <text evidence="1">The sequence shown here is derived from an EMBL/GenBank/DDBJ whole genome shotgun (WGS) entry which is preliminary data.</text>
</comment>
<evidence type="ECO:0000313" key="1">
    <source>
        <dbReference type="EMBL" id="GMR53417.1"/>
    </source>
</evidence>
<sequence>VQMSLFFGDFSDYVMREDVLLGSLVGSDEENLLELSFDYQISEHNNSAPSDVGLKDELNCSSDCWIGNGMDIVGEMETDWSPLQYDAYMSADYVCDLRVTTFEFSGIIQPVQRIEEVAGVKYIESVYTQSGPLSQSDIVELTTKFPADSEKVFLYYNTDFFPPTTHARMRWRDTATAIQKVNEGIIIGGRILPVYFPFDGGIIDVESIGNKFNLMILDDRLSGFIEILLKAVGCVEIAWNSLKRSLPYSSIERNTVNSWQDLFMKYSWMENS</sequence>
<gene>
    <name evidence="1" type="ORF">PMAYCL1PPCAC_23612</name>
</gene>
<dbReference type="EMBL" id="BTRK01000005">
    <property type="protein sequence ID" value="GMR53417.1"/>
    <property type="molecule type" value="Genomic_DNA"/>
</dbReference>
<accession>A0AAN5CZL1</accession>
<reference evidence="2" key="1">
    <citation type="submission" date="2022-10" db="EMBL/GenBank/DDBJ databases">
        <title>Genome assembly of Pristionchus species.</title>
        <authorList>
            <person name="Yoshida K."/>
            <person name="Sommer R.J."/>
        </authorList>
    </citation>
    <scope>NUCLEOTIDE SEQUENCE [LARGE SCALE GENOMIC DNA]</scope>
    <source>
        <strain evidence="2">RS5460</strain>
    </source>
</reference>
<name>A0AAN5CZL1_9BILA</name>
<proteinExistence type="predicted"/>
<protein>
    <submittedName>
        <fullName evidence="1">Uncharacterized protein</fullName>
    </submittedName>
</protein>
<dbReference type="Proteomes" id="UP001328107">
    <property type="component" value="Unassembled WGS sequence"/>
</dbReference>
<keyword evidence="2" id="KW-1185">Reference proteome</keyword>
<organism evidence="1 2">
    <name type="scientific">Pristionchus mayeri</name>
    <dbReference type="NCBI Taxonomy" id="1317129"/>
    <lineage>
        <taxon>Eukaryota</taxon>
        <taxon>Metazoa</taxon>
        <taxon>Ecdysozoa</taxon>
        <taxon>Nematoda</taxon>
        <taxon>Chromadorea</taxon>
        <taxon>Rhabditida</taxon>
        <taxon>Rhabditina</taxon>
        <taxon>Diplogasteromorpha</taxon>
        <taxon>Diplogasteroidea</taxon>
        <taxon>Neodiplogasteridae</taxon>
        <taxon>Pristionchus</taxon>
    </lineage>
</organism>
<feature type="non-terminal residue" evidence="1">
    <location>
        <position position="1"/>
    </location>
</feature>
<evidence type="ECO:0000313" key="2">
    <source>
        <dbReference type="Proteomes" id="UP001328107"/>
    </source>
</evidence>
<dbReference type="AlphaFoldDB" id="A0AAN5CZL1"/>